<dbReference type="EMBL" id="AP023368">
    <property type="protein sequence ID" value="BCK00304.1"/>
    <property type="molecule type" value="Genomic_DNA"/>
</dbReference>
<dbReference type="PANTHER" id="PTHR43649:SF34">
    <property type="entry name" value="ABC TRANSPORTER PERIPLASMIC-BINDING PROTEIN YCJN-RELATED"/>
    <property type="match status" value="1"/>
</dbReference>
<evidence type="ECO:0000259" key="5">
    <source>
        <dbReference type="Pfam" id="PF12010"/>
    </source>
</evidence>
<reference evidence="6 7" key="2">
    <citation type="submission" date="2020-08" db="EMBL/GenBank/DDBJ databases">
        <authorList>
            <person name="Ueki A."/>
            <person name="Tonouchi A."/>
        </authorList>
    </citation>
    <scope>NUCLEOTIDE SEQUENCE [LARGE SCALE GENOMIC DNA]</scope>
    <source>
        <strain evidence="6 7">CTTW</strain>
    </source>
</reference>
<dbReference type="Proteomes" id="UP000515703">
    <property type="component" value="Chromosome"/>
</dbReference>
<keyword evidence="7" id="KW-1185">Reference proteome</keyword>
<accession>A0A7I8DPH4</accession>
<gene>
    <name evidence="6" type="ORF">bsdcttw_33440</name>
</gene>
<evidence type="ECO:0000256" key="2">
    <source>
        <dbReference type="ARBA" id="ARBA00022448"/>
    </source>
</evidence>
<name>A0A7I8DPH4_9FIRM</name>
<evidence type="ECO:0000313" key="6">
    <source>
        <dbReference type="EMBL" id="BCK00304.1"/>
    </source>
</evidence>
<evidence type="ECO:0000256" key="1">
    <source>
        <dbReference type="ARBA" id="ARBA00008520"/>
    </source>
</evidence>
<evidence type="ECO:0000256" key="3">
    <source>
        <dbReference type="ARBA" id="ARBA00022729"/>
    </source>
</evidence>
<dbReference type="KEGG" id="acht:bsdcttw_33440"/>
<feature type="signal peptide" evidence="4">
    <location>
        <begin position="1"/>
        <end position="23"/>
    </location>
</feature>
<keyword evidence="3 4" id="KW-0732">Signal</keyword>
<proteinExistence type="inferred from homology"/>
<comment type="similarity">
    <text evidence="1">Belongs to the bacterial solute-binding protein 1 family.</text>
</comment>
<protein>
    <recommendedName>
        <fullName evidence="5">DUF3502 domain-containing protein</fullName>
    </recommendedName>
</protein>
<dbReference type="SUPFAM" id="SSF53850">
    <property type="entry name" value="Periplasmic binding protein-like II"/>
    <property type="match status" value="1"/>
</dbReference>
<dbReference type="InterPro" id="IPR022627">
    <property type="entry name" value="DUF3502"/>
</dbReference>
<dbReference type="RefSeq" id="WP_185255992.1">
    <property type="nucleotide sequence ID" value="NZ_AP023368.1"/>
</dbReference>
<dbReference type="Pfam" id="PF12010">
    <property type="entry name" value="DUF3502"/>
    <property type="match status" value="1"/>
</dbReference>
<dbReference type="PROSITE" id="PS51257">
    <property type="entry name" value="PROKAR_LIPOPROTEIN"/>
    <property type="match status" value="1"/>
</dbReference>
<feature type="chain" id="PRO_5038722248" description="DUF3502 domain-containing protein" evidence="4">
    <location>
        <begin position="24"/>
        <end position="508"/>
    </location>
</feature>
<evidence type="ECO:0000256" key="4">
    <source>
        <dbReference type="SAM" id="SignalP"/>
    </source>
</evidence>
<keyword evidence="2" id="KW-0813">Transport</keyword>
<evidence type="ECO:0000313" key="7">
    <source>
        <dbReference type="Proteomes" id="UP000515703"/>
    </source>
</evidence>
<reference evidence="6 7" key="1">
    <citation type="submission" date="2020-08" db="EMBL/GenBank/DDBJ databases">
        <title>Draft genome sequencing of an Anaerocolumna strain isolated from anoxic soil subjected to BSD treatment.</title>
        <authorList>
            <person name="Uek A."/>
            <person name="Tonouchi A."/>
        </authorList>
    </citation>
    <scope>NUCLEOTIDE SEQUENCE [LARGE SCALE GENOMIC DNA]</scope>
    <source>
        <strain evidence="6 7">CTTW</strain>
    </source>
</reference>
<feature type="domain" description="DUF3502" evidence="5">
    <location>
        <begin position="435"/>
        <end position="504"/>
    </location>
</feature>
<dbReference type="Gene3D" id="3.40.190.10">
    <property type="entry name" value="Periplasmic binding protein-like II"/>
    <property type="match status" value="2"/>
</dbReference>
<organism evidence="6 7">
    <name type="scientific">Anaerocolumna chitinilytica</name>
    <dbReference type="NCBI Taxonomy" id="1727145"/>
    <lineage>
        <taxon>Bacteria</taxon>
        <taxon>Bacillati</taxon>
        <taxon>Bacillota</taxon>
        <taxon>Clostridia</taxon>
        <taxon>Lachnospirales</taxon>
        <taxon>Lachnospiraceae</taxon>
        <taxon>Anaerocolumna</taxon>
    </lineage>
</organism>
<dbReference type="AlphaFoldDB" id="A0A7I8DPH4"/>
<sequence length="508" mass="57025">MRKQKSKMLQCLLCMLLIVSMLAGCSKETKSTGETGGSTSGSSDLKPVTLHFIFYGDKKAATDEVWDKIAEYTKDKLNAKFDVQFIAGTDFTQKLLVKAAAGDAWDMNFDSDWTCYYQMIANDSYMALDDLLPKYAPDLYKIYQDKGILDAARSKGKVVSLPWTMSMNNRTFFQWRGDLTEKAGITVDKASLKNWEGVDAFLQQLKTAYPDKYIIENAGTIGSQEGLMELGHGLAINLNDPTCKVVTMESTQSYMDKAKYAEKWQKEGIIWKDILTDTTDHNTYINEGKLITKWGTHEFSNQKRAWLEEGARWDYTEVYPDGLYANRSPLSNLVAIPATSENPERTLMFLNLLEKDQTLYDMVQYGIQGKTYNLNGKEAVYPEGMNAESSNYMDWGGRWALWKPQFMRPDASYGEGFWQAEADYAASLPQNVNSPLNGFNFDVTNVKTQVAQRDQIYADANKLIEVGLAGDAGKAVNKLISDADAAGTKDILAECQKQIDAFLAAKQK</sequence>
<dbReference type="InterPro" id="IPR050490">
    <property type="entry name" value="Bact_solute-bd_prot1"/>
</dbReference>
<dbReference type="PANTHER" id="PTHR43649">
    <property type="entry name" value="ARABINOSE-BINDING PROTEIN-RELATED"/>
    <property type="match status" value="1"/>
</dbReference>